<dbReference type="InterPro" id="IPR020845">
    <property type="entry name" value="AMP-binding_CS"/>
</dbReference>
<dbReference type="GO" id="GO:0043041">
    <property type="term" value="P:amino acid activation for nonribosomal peptide biosynthetic process"/>
    <property type="evidence" value="ECO:0007669"/>
    <property type="project" value="TreeGrafter"/>
</dbReference>
<dbReference type="InterPro" id="IPR001242">
    <property type="entry name" value="Condensation_dom"/>
</dbReference>
<dbReference type="InterPro" id="IPR000873">
    <property type="entry name" value="AMP-dep_synth/lig_dom"/>
</dbReference>
<dbReference type="FunFam" id="3.30.300.30:FF:000010">
    <property type="entry name" value="Enterobactin synthetase component F"/>
    <property type="match status" value="1"/>
</dbReference>
<dbReference type="SUPFAM" id="SSF47336">
    <property type="entry name" value="ACP-like"/>
    <property type="match status" value="1"/>
</dbReference>
<dbReference type="InterPro" id="IPR025110">
    <property type="entry name" value="AMP-bd_C"/>
</dbReference>
<dbReference type="CDD" id="cd19531">
    <property type="entry name" value="LCL_NRPS-like"/>
    <property type="match status" value="1"/>
</dbReference>
<dbReference type="SUPFAM" id="SSF56801">
    <property type="entry name" value="Acetyl-CoA synthetase-like"/>
    <property type="match status" value="1"/>
</dbReference>
<evidence type="ECO:0000256" key="2">
    <source>
        <dbReference type="ARBA" id="ARBA00022450"/>
    </source>
</evidence>
<dbReference type="PROSITE" id="PS50075">
    <property type="entry name" value="CARRIER"/>
    <property type="match status" value="1"/>
</dbReference>
<feature type="domain" description="Carrier" evidence="5">
    <location>
        <begin position="979"/>
        <end position="1054"/>
    </location>
</feature>
<dbReference type="Gene3D" id="1.10.1200.10">
    <property type="entry name" value="ACP-like"/>
    <property type="match status" value="1"/>
</dbReference>
<evidence type="ECO:0000313" key="6">
    <source>
        <dbReference type="EMBL" id="GDY76826.1"/>
    </source>
</evidence>
<dbReference type="EMBL" id="BJHY01000001">
    <property type="protein sequence ID" value="GDY76826.1"/>
    <property type="molecule type" value="Genomic_DNA"/>
</dbReference>
<feature type="region of interest" description="Disordered" evidence="4">
    <location>
        <begin position="1"/>
        <end position="20"/>
    </location>
</feature>
<dbReference type="InterPro" id="IPR023213">
    <property type="entry name" value="CAT-like_dom_sf"/>
</dbReference>
<dbReference type="SUPFAM" id="SSF52777">
    <property type="entry name" value="CoA-dependent acyltransferases"/>
    <property type="match status" value="2"/>
</dbReference>
<evidence type="ECO:0000256" key="3">
    <source>
        <dbReference type="ARBA" id="ARBA00022553"/>
    </source>
</evidence>
<dbReference type="GO" id="GO:0031177">
    <property type="term" value="F:phosphopantetheine binding"/>
    <property type="evidence" value="ECO:0007669"/>
    <property type="project" value="InterPro"/>
</dbReference>
<dbReference type="AlphaFoldDB" id="A0A4D4MYS2"/>
<dbReference type="Proteomes" id="UP000299211">
    <property type="component" value="Unassembled WGS sequence"/>
</dbReference>
<evidence type="ECO:0000259" key="5">
    <source>
        <dbReference type="PROSITE" id="PS50075"/>
    </source>
</evidence>
<feature type="compositionally biased region" description="Basic and acidic residues" evidence="4">
    <location>
        <begin position="7"/>
        <end position="19"/>
    </location>
</feature>
<dbReference type="FunFam" id="3.40.50.12780:FF:000012">
    <property type="entry name" value="Non-ribosomal peptide synthetase"/>
    <property type="match status" value="1"/>
</dbReference>
<evidence type="ECO:0000313" key="7">
    <source>
        <dbReference type="Proteomes" id="UP000299211"/>
    </source>
</evidence>
<name>A0A4D4MYS2_STRAX</name>
<comment type="caution">
    <text evidence="6">The sequence shown here is derived from an EMBL/GenBank/DDBJ whole genome shotgun (WGS) entry which is preliminary data.</text>
</comment>
<dbReference type="FunFam" id="3.40.50.980:FF:000001">
    <property type="entry name" value="Non-ribosomal peptide synthetase"/>
    <property type="match status" value="1"/>
</dbReference>
<dbReference type="STRING" id="33903.AQJ43_01805"/>
<dbReference type="GO" id="GO:0009366">
    <property type="term" value="C:enterobactin synthetase complex"/>
    <property type="evidence" value="ECO:0007669"/>
    <property type="project" value="TreeGrafter"/>
</dbReference>
<dbReference type="PANTHER" id="PTHR45527">
    <property type="entry name" value="NONRIBOSOMAL PEPTIDE SYNTHETASE"/>
    <property type="match status" value="1"/>
</dbReference>
<organism evidence="6 7">
    <name type="scientific">Streptomyces avermitilis</name>
    <dbReference type="NCBI Taxonomy" id="33903"/>
    <lineage>
        <taxon>Bacteria</taxon>
        <taxon>Bacillati</taxon>
        <taxon>Actinomycetota</taxon>
        <taxon>Actinomycetes</taxon>
        <taxon>Kitasatosporales</taxon>
        <taxon>Streptomycetaceae</taxon>
        <taxon>Streptomyces</taxon>
    </lineage>
</organism>
<dbReference type="Gene3D" id="3.30.300.30">
    <property type="match status" value="1"/>
</dbReference>
<dbReference type="InterPro" id="IPR020806">
    <property type="entry name" value="PKS_PP-bd"/>
</dbReference>
<dbReference type="InterPro" id="IPR006162">
    <property type="entry name" value="Ppantetheine_attach_site"/>
</dbReference>
<dbReference type="Pfam" id="PF00501">
    <property type="entry name" value="AMP-binding"/>
    <property type="match status" value="1"/>
</dbReference>
<dbReference type="PROSITE" id="PS00012">
    <property type="entry name" value="PHOSPHOPANTETHEINE"/>
    <property type="match status" value="1"/>
</dbReference>
<dbReference type="GO" id="GO:0047527">
    <property type="term" value="F:2,3-dihydroxybenzoate-serine ligase activity"/>
    <property type="evidence" value="ECO:0007669"/>
    <property type="project" value="TreeGrafter"/>
</dbReference>
<keyword evidence="3" id="KW-0597">Phosphoprotein</keyword>
<dbReference type="GeneID" id="41540235"/>
<dbReference type="NCBIfam" id="TIGR01733">
    <property type="entry name" value="AA-adenyl-dom"/>
    <property type="match status" value="1"/>
</dbReference>
<dbReference type="Pfam" id="PF13193">
    <property type="entry name" value="AMP-binding_C"/>
    <property type="match status" value="1"/>
</dbReference>
<dbReference type="Gene3D" id="3.30.559.10">
    <property type="entry name" value="Chloramphenicol acetyltransferase-like domain"/>
    <property type="match status" value="1"/>
</dbReference>
<dbReference type="CDD" id="cd05930">
    <property type="entry name" value="A_NRPS"/>
    <property type="match status" value="1"/>
</dbReference>
<accession>A0A4D4MYS2</accession>
<dbReference type="RefSeq" id="WP_037645023.1">
    <property type="nucleotide sequence ID" value="NZ_BAABTN010000038.1"/>
</dbReference>
<evidence type="ECO:0000256" key="4">
    <source>
        <dbReference type="SAM" id="MobiDB-lite"/>
    </source>
</evidence>
<dbReference type="SMART" id="SM00823">
    <property type="entry name" value="PKS_PP"/>
    <property type="match status" value="1"/>
</dbReference>
<dbReference type="InterPro" id="IPR010071">
    <property type="entry name" value="AA_adenyl_dom"/>
</dbReference>
<dbReference type="GO" id="GO:0005829">
    <property type="term" value="C:cytosol"/>
    <property type="evidence" value="ECO:0007669"/>
    <property type="project" value="TreeGrafter"/>
</dbReference>
<dbReference type="InterPro" id="IPR045851">
    <property type="entry name" value="AMP-bd_C_sf"/>
</dbReference>
<gene>
    <name evidence="6" type="ORF">SAV31267_063110</name>
</gene>
<dbReference type="InterPro" id="IPR036736">
    <property type="entry name" value="ACP-like_sf"/>
</dbReference>
<dbReference type="Gene3D" id="3.40.50.980">
    <property type="match status" value="2"/>
</dbReference>
<proteinExistence type="predicted"/>
<keyword evidence="2" id="KW-0596">Phosphopantetheine</keyword>
<protein>
    <recommendedName>
        <fullName evidence="5">Carrier domain-containing protein</fullName>
    </recommendedName>
</protein>
<comment type="cofactor">
    <cofactor evidence="1">
        <name>pantetheine 4'-phosphate</name>
        <dbReference type="ChEBI" id="CHEBI:47942"/>
    </cofactor>
</comment>
<dbReference type="PANTHER" id="PTHR45527:SF1">
    <property type="entry name" value="FATTY ACID SYNTHASE"/>
    <property type="match status" value="1"/>
</dbReference>
<dbReference type="Gene3D" id="3.30.559.30">
    <property type="entry name" value="Nonribosomal peptide synthetase, condensation domain"/>
    <property type="match status" value="1"/>
</dbReference>
<dbReference type="Gene3D" id="2.30.38.10">
    <property type="entry name" value="Luciferase, Domain 3"/>
    <property type="match status" value="1"/>
</dbReference>
<evidence type="ECO:0000256" key="1">
    <source>
        <dbReference type="ARBA" id="ARBA00001957"/>
    </source>
</evidence>
<dbReference type="Pfam" id="PF00668">
    <property type="entry name" value="Condensation"/>
    <property type="match status" value="1"/>
</dbReference>
<dbReference type="GO" id="GO:0008610">
    <property type="term" value="P:lipid biosynthetic process"/>
    <property type="evidence" value="ECO:0007669"/>
    <property type="project" value="UniProtKB-ARBA"/>
</dbReference>
<dbReference type="PROSITE" id="PS00455">
    <property type="entry name" value="AMP_BINDING"/>
    <property type="match status" value="1"/>
</dbReference>
<sequence>MSQPNEEATRASRPTDETRTPLSFAQEQLWFLDQLSPGEITYNVPVAYRLRGTLDVGALHRALTSLVTRNTALRTTFRSAEGTPYGVVAPAGEVDLEIVDLADADLDATLRARSEAPFDLAAGPLYRFSLLRLSAEDHVLVLVFHHINTDGWSSALINREISGAYNAFVQGTQPALPELEATYEDHVRAQREQHGGDSWEQQLKFWKGKLAGLPVVEMPADRARPATPTQNGETLTFDFPAELLHGARALAQQEGASLFMVLTTALNVVVGRYTGQEDIPLGIPMLGRTEPELEDVVGLFINMLVLRTDLSGDPTFAELIERVADANMDVYDNQDVPFDQIVSHVQPAREAGRNPLFQIGTQLLGSGTGGSDLGLTGLTDEQLDVAVPRSRYDLSLTFLESADRLRFVAEYTTDLFDGIRIEAMARHIQNVLAAAVEDAEQPISKLAMLGEDERRLLLEAGRGPDFDFSHDPVHTTVLQVAERTPHAVAAVCRGVEMTYGELARRSGKLARHLRARGIRPGQVVGIVMDRDLDALVAMLGVMRAGGAYAVMDPSHPAARIDYMLQDTAAPVVITRADVAGGLPTSEDRKVVLIDADWAAIEAESDTEPLEELADRETLAYVLYTSGSTGRPKGVMIEHRSLRVFIEAYRHTFGEFTPEDRLLQQPSLIFDMSQGEIYTALITGATLVLVSPEDASSPEALGTLIREQRVTYVGLSPTLLSLLDGGPYPHLKYIMGGAEVLPAELVNKWNIPGRKFVNLYGPTEAAIACTEYLCEHIEWRSAPPIGRPEYGRLHYVVDRHGNLAPVGVPGELLIGGEDGLARGYLNLPELTDEKFVPNPFEPTGRVYRTGDLVRWTPDYQVDFIGRIDNQVKLRGLRIELGEIESALVAHPQIRMALVLLKADPQGEKQLVGYYTVLGDQAPTLAELRRHLGESMPEYMVPTAWVKLDEFPLTLAKKIDRHALPEPSYGADGTEGRAYVAPATPTEERVAEAFATVLKADQISADASFFELGGNSLQAMRAVSRINKAFGVKINVRMLYGGATVGGVAEAIDELLAAKAGRD</sequence>
<reference evidence="6 7" key="1">
    <citation type="submission" date="2019-04" db="EMBL/GenBank/DDBJ databases">
        <title>Draft genome sequences of Streptomyces avermitilis ATCC 31267.</title>
        <authorList>
            <person name="Komaki H."/>
            <person name="Tamura T."/>
            <person name="Hosoyama A."/>
        </authorList>
    </citation>
    <scope>NUCLEOTIDE SEQUENCE [LARGE SCALE GENOMIC DNA]</scope>
    <source>
        <strain evidence="6 7">ATCC 31267</strain>
    </source>
</reference>
<dbReference type="Pfam" id="PF00550">
    <property type="entry name" value="PP-binding"/>
    <property type="match status" value="1"/>
</dbReference>
<dbReference type="GO" id="GO:0009239">
    <property type="term" value="P:enterobactin biosynthetic process"/>
    <property type="evidence" value="ECO:0007669"/>
    <property type="project" value="TreeGrafter"/>
</dbReference>
<dbReference type="InterPro" id="IPR009081">
    <property type="entry name" value="PP-bd_ACP"/>
</dbReference>